<dbReference type="AlphaFoldDB" id="A0A3B0C3Z7"/>
<name>A0A3B0C3Z7_9FLAO</name>
<sequence>MESYSRNFNVLILVVLLSSTGIIAQNSPEHDAILFVERIWDRAAHNAFTSSIHFNGKLYCAFREGNGHVSDINGSIRVISSEDGQNWLSVALISELGIDLRDPQLSVTPDNRIMLNIGGSKYTGGKLEGMRPKVSFSDNQGTSFSDPQNVRLDERIKTKKDWLWRATWHKGKVYAGVYQPTKEKSVQLVVSEDGINYDYITTFAVAHGNETTLRFRSNDQMVAIVRRGSNNNGAIGFSDPPYENWKWNALDKKLGGPDVLLLETGTILCATREYNLGSESKTILIKVDPEGATTKLLTLPSGGDCSYPGLVLKDSTLFVSYYSLHEEKTAIYLARIAMANAMFENGNGQ</sequence>
<dbReference type="EMBL" id="RBCJ01000002">
    <property type="protein sequence ID" value="RKN80755.1"/>
    <property type="molecule type" value="Genomic_DNA"/>
</dbReference>
<accession>A0A3B0C3Z7</accession>
<dbReference type="InterPro" id="IPR036278">
    <property type="entry name" value="Sialidase_sf"/>
</dbReference>
<dbReference type="RefSeq" id="WP_120710912.1">
    <property type="nucleotide sequence ID" value="NZ_RBCJ01000002.1"/>
</dbReference>
<protein>
    <submittedName>
        <fullName evidence="1">Exo-alpha-sialidase</fullName>
    </submittedName>
</protein>
<gene>
    <name evidence="1" type="ORF">D7Z94_07240</name>
</gene>
<reference evidence="1 2" key="1">
    <citation type="submission" date="2018-10" db="EMBL/GenBank/DDBJ databases">
        <title>Ulvibacterium marinum gen. nov., sp. nov., a novel marine bacterium of the family Flavobacteriaceae, isolated from a culture of the green alga Ulva prolifera.</title>
        <authorList>
            <person name="Zhang Z."/>
        </authorList>
    </citation>
    <scope>NUCLEOTIDE SEQUENCE [LARGE SCALE GENOMIC DNA]</scope>
    <source>
        <strain evidence="1 2">CCMM003</strain>
    </source>
</reference>
<dbReference type="OrthoDB" id="20875at2"/>
<dbReference type="Proteomes" id="UP000276603">
    <property type="component" value="Unassembled WGS sequence"/>
</dbReference>
<proteinExistence type="predicted"/>
<dbReference type="CDD" id="cd15482">
    <property type="entry name" value="Sialidase_non-viral"/>
    <property type="match status" value="1"/>
</dbReference>
<evidence type="ECO:0000313" key="1">
    <source>
        <dbReference type="EMBL" id="RKN80755.1"/>
    </source>
</evidence>
<organism evidence="1 2">
    <name type="scientific">Ulvibacterium marinum</name>
    <dbReference type="NCBI Taxonomy" id="2419782"/>
    <lineage>
        <taxon>Bacteria</taxon>
        <taxon>Pseudomonadati</taxon>
        <taxon>Bacteroidota</taxon>
        <taxon>Flavobacteriia</taxon>
        <taxon>Flavobacteriales</taxon>
        <taxon>Flavobacteriaceae</taxon>
        <taxon>Ulvibacterium</taxon>
    </lineage>
</organism>
<dbReference type="Gene3D" id="2.120.10.10">
    <property type="match status" value="1"/>
</dbReference>
<keyword evidence="2" id="KW-1185">Reference proteome</keyword>
<dbReference type="SUPFAM" id="SSF50939">
    <property type="entry name" value="Sialidases"/>
    <property type="match status" value="1"/>
</dbReference>
<comment type="caution">
    <text evidence="1">The sequence shown here is derived from an EMBL/GenBank/DDBJ whole genome shotgun (WGS) entry which is preliminary data.</text>
</comment>
<evidence type="ECO:0000313" key="2">
    <source>
        <dbReference type="Proteomes" id="UP000276603"/>
    </source>
</evidence>